<dbReference type="Proteomes" id="UP000782610">
    <property type="component" value="Unassembled WGS sequence"/>
</dbReference>
<protein>
    <submittedName>
        <fullName evidence="1">Uncharacterized protein</fullName>
    </submittedName>
</protein>
<comment type="caution">
    <text evidence="1">The sequence shown here is derived from an EMBL/GenBank/DDBJ whole genome shotgun (WGS) entry which is preliminary data.</text>
</comment>
<proteinExistence type="predicted"/>
<reference evidence="1" key="1">
    <citation type="submission" date="2020-07" db="EMBL/GenBank/DDBJ databases">
        <title>Huge and variable diversity of episymbiotic CPR bacteria and DPANN archaea in groundwater ecosystems.</title>
        <authorList>
            <person name="He C.Y."/>
            <person name="Keren R."/>
            <person name="Whittaker M."/>
            <person name="Farag I.F."/>
            <person name="Doudna J."/>
            <person name="Cate J.H.D."/>
            <person name="Banfield J.F."/>
        </authorList>
    </citation>
    <scope>NUCLEOTIDE SEQUENCE</scope>
    <source>
        <strain evidence="1">NC_groundwater_1586_Pr3_B-0.1um_66_15</strain>
    </source>
</reference>
<name>A0A933NWG8_9HYPH</name>
<organism evidence="1 2">
    <name type="scientific">Devosia nanyangense</name>
    <dbReference type="NCBI Taxonomy" id="1228055"/>
    <lineage>
        <taxon>Bacteria</taxon>
        <taxon>Pseudomonadati</taxon>
        <taxon>Pseudomonadota</taxon>
        <taxon>Alphaproteobacteria</taxon>
        <taxon>Hyphomicrobiales</taxon>
        <taxon>Devosiaceae</taxon>
        <taxon>Devosia</taxon>
    </lineage>
</organism>
<dbReference type="AlphaFoldDB" id="A0A933NWG8"/>
<evidence type="ECO:0000313" key="1">
    <source>
        <dbReference type="EMBL" id="MBI4921889.1"/>
    </source>
</evidence>
<sequence>MLDTPSPSVAERMAVVMRDINAEEGCCTTAALLGHFDQAAIDAHAGEARRIANGLFVRHDQPTTPAPHDRAARLRKAVALVGGLMPDIGGITSSLRTVGFTNPELADLWPELIANAGDLFIATRGGH</sequence>
<dbReference type="EMBL" id="JACRAF010000025">
    <property type="protein sequence ID" value="MBI4921889.1"/>
    <property type="molecule type" value="Genomic_DNA"/>
</dbReference>
<evidence type="ECO:0000313" key="2">
    <source>
        <dbReference type="Proteomes" id="UP000782610"/>
    </source>
</evidence>
<accession>A0A933NWG8</accession>
<gene>
    <name evidence="1" type="ORF">HY834_09080</name>
</gene>